<keyword evidence="2" id="KW-0489">Methyltransferase</keyword>
<sequence length="282" mass="31719">MNDQDKQFITQQILDVGRQLYAALDSKIMAAHAQQLAQMQDVRRLAVVQLAPKNNFCLVTDHPIAYESNDHTVPRGTKDDNTRNQRFCHAIESHFGRKVTALDLGCAGGGLVFDFLIRGNAAFGIEGSDYSLRAQRAEWSIIPDYLKTCDITKPFSLIDQKTGTKAKFDVITMWEVLEHIEESLLPQLFANVKSHLADGGLFVGSAATYDDVANGVSYHPTVKPETWWRELVRQHGLEFVPKSMFQFKDFCRGSGNENAFYDADFSKNPELGFHFVMKHVAA</sequence>
<gene>
    <name evidence="1" type="ORF">MCBMB27_00861</name>
    <name evidence="2" type="ORF">SAMN05192567_12922</name>
</gene>
<dbReference type="InterPro" id="IPR029063">
    <property type="entry name" value="SAM-dependent_MTases_sf"/>
</dbReference>
<reference evidence="1 3" key="1">
    <citation type="submission" date="2016-04" db="EMBL/GenBank/DDBJ databases">
        <title>Complete genome sequencing and analysis of CBMB27, Methylobacterium phyllosphaerae isolated from leaf tissues of rice (Oryza sativa L.).</title>
        <authorList>
            <person name="Lee Y."/>
            <person name="Hwangbo K."/>
            <person name="Chung H."/>
            <person name="Yoo J."/>
            <person name="Kim K.Y."/>
            <person name="Sa T.M."/>
            <person name="Um Y."/>
            <person name="Madhaiyan M."/>
        </authorList>
    </citation>
    <scope>NUCLEOTIDE SEQUENCE [LARGE SCALE GENOMIC DNA]</scope>
    <source>
        <strain evidence="1 3">CBMB27</strain>
    </source>
</reference>
<dbReference type="EMBL" id="CP015367">
    <property type="protein sequence ID" value="APT30152.1"/>
    <property type="molecule type" value="Genomic_DNA"/>
</dbReference>
<dbReference type="Proteomes" id="UP000185487">
    <property type="component" value="Chromosome"/>
</dbReference>
<organism evidence="2 4">
    <name type="scientific">Methylobacterium phyllosphaerae</name>
    <dbReference type="NCBI Taxonomy" id="418223"/>
    <lineage>
        <taxon>Bacteria</taxon>
        <taxon>Pseudomonadati</taxon>
        <taxon>Pseudomonadota</taxon>
        <taxon>Alphaproteobacteria</taxon>
        <taxon>Hyphomicrobiales</taxon>
        <taxon>Methylobacteriaceae</taxon>
        <taxon>Methylobacterium</taxon>
    </lineage>
</organism>
<dbReference type="CDD" id="cd02440">
    <property type="entry name" value="AdoMet_MTases"/>
    <property type="match status" value="1"/>
</dbReference>
<dbReference type="GO" id="GO:0032259">
    <property type="term" value="P:methylation"/>
    <property type="evidence" value="ECO:0007669"/>
    <property type="project" value="UniProtKB-KW"/>
</dbReference>
<dbReference type="KEGG" id="mphy:MCBMB27_00861"/>
<dbReference type="EMBL" id="FOPK01000029">
    <property type="protein sequence ID" value="SFH51743.1"/>
    <property type="molecule type" value="Genomic_DNA"/>
</dbReference>
<reference evidence="2 4" key="2">
    <citation type="submission" date="2016-10" db="EMBL/GenBank/DDBJ databases">
        <authorList>
            <person name="Varghese N."/>
            <person name="Submissions S."/>
        </authorList>
    </citation>
    <scope>NUCLEOTIDE SEQUENCE [LARGE SCALE GENOMIC DNA]</scope>
    <source>
        <strain evidence="2 4">CBMB27</strain>
    </source>
</reference>
<protein>
    <submittedName>
        <fullName evidence="2">Methyltransferase domain-containing protein</fullName>
    </submittedName>
</protein>
<dbReference type="AlphaFoldDB" id="A0AAE8L8Y8"/>
<dbReference type="GO" id="GO:0008168">
    <property type="term" value="F:methyltransferase activity"/>
    <property type="evidence" value="ECO:0007669"/>
    <property type="project" value="UniProtKB-KW"/>
</dbReference>
<evidence type="ECO:0000313" key="3">
    <source>
        <dbReference type="Proteomes" id="UP000185487"/>
    </source>
</evidence>
<evidence type="ECO:0000313" key="4">
    <source>
        <dbReference type="Proteomes" id="UP000199140"/>
    </source>
</evidence>
<keyword evidence="2" id="KW-0808">Transferase</keyword>
<dbReference type="Gene3D" id="3.40.50.150">
    <property type="entry name" value="Vaccinia Virus protein VP39"/>
    <property type="match status" value="1"/>
</dbReference>
<keyword evidence="3" id="KW-1185">Reference proteome</keyword>
<dbReference type="GeneID" id="96606503"/>
<evidence type="ECO:0000313" key="2">
    <source>
        <dbReference type="EMBL" id="SFH51743.1"/>
    </source>
</evidence>
<dbReference type="PANTHER" id="PTHR43861">
    <property type="entry name" value="TRANS-ACONITATE 2-METHYLTRANSFERASE-RELATED"/>
    <property type="match status" value="1"/>
</dbReference>
<name>A0AAE8L8Y8_9HYPH</name>
<dbReference type="Proteomes" id="UP000199140">
    <property type="component" value="Unassembled WGS sequence"/>
</dbReference>
<accession>A0AAE8L8Y8</accession>
<proteinExistence type="predicted"/>
<dbReference type="Pfam" id="PF13489">
    <property type="entry name" value="Methyltransf_23"/>
    <property type="match status" value="1"/>
</dbReference>
<dbReference type="RefSeq" id="WP_043354281.1">
    <property type="nucleotide sequence ID" value="NZ_CP015367.1"/>
</dbReference>
<dbReference type="SUPFAM" id="SSF53335">
    <property type="entry name" value="S-adenosyl-L-methionine-dependent methyltransferases"/>
    <property type="match status" value="1"/>
</dbReference>
<evidence type="ECO:0000313" key="1">
    <source>
        <dbReference type="EMBL" id="APT30152.1"/>
    </source>
</evidence>